<dbReference type="PANTHER" id="PTHR43873">
    <property type="entry name" value="COBYRINATE A,C-DIAMIDE SYNTHASE"/>
    <property type="match status" value="1"/>
</dbReference>
<keyword evidence="3 7" id="KW-0547">Nucleotide-binding</keyword>
<dbReference type="InterPro" id="IPR004484">
    <property type="entry name" value="CbiA/CobB_synth"/>
</dbReference>
<accession>A0A430RI48</accession>
<dbReference type="EMBL" id="PELV01000427">
    <property type="protein sequence ID" value="RTH13787.1"/>
    <property type="molecule type" value="Genomic_DNA"/>
</dbReference>
<feature type="domain" description="CobB/CobQ-like glutamine amidotransferase" evidence="9">
    <location>
        <begin position="244"/>
        <end position="420"/>
    </location>
</feature>
<dbReference type="Proteomes" id="UP000287439">
    <property type="component" value="Unassembled WGS sequence"/>
</dbReference>
<dbReference type="InterPro" id="IPR029062">
    <property type="entry name" value="Class_I_gatase-like"/>
</dbReference>
<comment type="cofactor">
    <cofactor evidence="1 7">
        <name>Mg(2+)</name>
        <dbReference type="ChEBI" id="CHEBI:18420"/>
    </cofactor>
</comment>
<evidence type="ECO:0000313" key="11">
    <source>
        <dbReference type="Proteomes" id="UP000287439"/>
    </source>
</evidence>
<dbReference type="HAMAP" id="MF_00027">
    <property type="entry name" value="CobB_CbiA"/>
    <property type="match status" value="1"/>
</dbReference>
<comment type="domain">
    <text evidence="7">Comprises of two domains. The C-terminal domain contains the binding site for glutamine and catalyzes the hydrolysis of this substrate to glutamate and ammonia. The N-terminal domain is anticipated to bind ATP and cobyrinate and catalyzes the ultimate synthesis of the diamide product. The ammonia produced via the glutaminase domain is probably translocated to the adjacent domain via a molecular tunnel, where it reacts with an activated intermediate.</text>
</comment>
<keyword evidence="5 7" id="KW-0460">Magnesium</keyword>
<dbReference type="GO" id="GO:0005524">
    <property type="term" value="F:ATP binding"/>
    <property type="evidence" value="ECO:0007669"/>
    <property type="project" value="UniProtKB-UniRule"/>
</dbReference>
<dbReference type="InterPro" id="IPR027417">
    <property type="entry name" value="P-loop_NTPase"/>
</dbReference>
<dbReference type="PROSITE" id="PS51274">
    <property type="entry name" value="GATASE_COBBQ"/>
    <property type="match status" value="1"/>
</dbReference>
<comment type="similarity">
    <text evidence="7">Belongs to the CobB/CbiA family.</text>
</comment>
<feature type="active site" description="Nucleophile" evidence="7">
    <location>
        <position position="323"/>
    </location>
</feature>
<evidence type="ECO:0000256" key="2">
    <source>
        <dbReference type="ARBA" id="ARBA00022598"/>
    </source>
</evidence>
<evidence type="ECO:0000259" key="8">
    <source>
        <dbReference type="Pfam" id="PF01656"/>
    </source>
</evidence>
<evidence type="ECO:0000256" key="1">
    <source>
        <dbReference type="ARBA" id="ARBA00001946"/>
    </source>
</evidence>
<dbReference type="Gene3D" id="3.40.50.300">
    <property type="entry name" value="P-loop containing nucleotide triphosphate hydrolases"/>
    <property type="match status" value="1"/>
</dbReference>
<comment type="miscellaneous">
    <text evidence="7">The a and c carboxylates of cobyrinate are activated for nucleophilic attack via formation of a phosphorylated intermediate by ATP. CbiA catalyzes first the amidation of the c-carboxylate, and then that of the a-carboxylate.</text>
</comment>
<keyword evidence="2 7" id="KW-0436">Ligase</keyword>
<dbReference type="InterPro" id="IPR002586">
    <property type="entry name" value="CobQ/CobB/MinD/ParA_Nub-bd_dom"/>
</dbReference>
<evidence type="ECO:0000313" key="10">
    <source>
        <dbReference type="EMBL" id="RTH13787.1"/>
    </source>
</evidence>
<dbReference type="AlphaFoldDB" id="A0A430RI48"/>
<reference evidence="10 11" key="1">
    <citation type="journal article" date="2019" name="Extremophiles">
        <title>Biogeography of thermophiles and predominance of Thermus scotoductus in domestic water heaters.</title>
        <authorList>
            <person name="Wilpiszeski R.L."/>
            <person name="Zhang Z."/>
            <person name="House C.H."/>
        </authorList>
    </citation>
    <scope>NUCLEOTIDE SEQUENCE [LARGE SCALE GENOMIC DNA]</scope>
    <source>
        <strain evidence="10 11">28_S28</strain>
    </source>
</reference>
<comment type="caution">
    <text evidence="10">The sequence shown here is derived from an EMBL/GenBank/DDBJ whole genome shotgun (WGS) entry which is preliminary data.</text>
</comment>
<dbReference type="RefSeq" id="WP_126203746.1">
    <property type="nucleotide sequence ID" value="NZ_PELV01000427.1"/>
</dbReference>
<evidence type="ECO:0000256" key="4">
    <source>
        <dbReference type="ARBA" id="ARBA00022840"/>
    </source>
</evidence>
<dbReference type="NCBIfam" id="NF002204">
    <property type="entry name" value="PRK01077.1"/>
    <property type="match status" value="1"/>
</dbReference>
<proteinExistence type="inferred from homology"/>
<dbReference type="SUPFAM" id="SSF52540">
    <property type="entry name" value="P-loop containing nucleoside triphosphate hydrolases"/>
    <property type="match status" value="1"/>
</dbReference>
<evidence type="ECO:0000256" key="7">
    <source>
        <dbReference type="HAMAP-Rule" id="MF_00027"/>
    </source>
</evidence>
<keyword evidence="7" id="KW-0169">Cobalamin biosynthesis</keyword>
<protein>
    <recommendedName>
        <fullName evidence="7">Cobyrinate a,c-diamide synthase</fullName>
        <ecNumber evidence="7">6.3.5.11</ecNumber>
    </recommendedName>
    <alternativeName>
        <fullName evidence="7">Cobyrinic acid a,c-diamide synthetase</fullName>
    </alternativeName>
</protein>
<feature type="domain" description="CobQ/CobB/MinD/ParA nucleotide binding" evidence="8">
    <location>
        <begin position="12"/>
        <end position="192"/>
    </location>
</feature>
<evidence type="ECO:0000256" key="5">
    <source>
        <dbReference type="ARBA" id="ARBA00022842"/>
    </source>
</evidence>
<feature type="site" description="Increases nucleophilicity of active site Cys" evidence="7">
    <location>
        <position position="418"/>
    </location>
</feature>
<keyword evidence="6 7" id="KW-0315">Glutamine amidotransferase</keyword>
<dbReference type="NCBIfam" id="TIGR00379">
    <property type="entry name" value="cobB"/>
    <property type="match status" value="1"/>
</dbReference>
<dbReference type="GO" id="GO:0042242">
    <property type="term" value="F:cobyrinic acid a,c-diamide synthase activity"/>
    <property type="evidence" value="ECO:0007669"/>
    <property type="project" value="UniProtKB-UniRule"/>
</dbReference>
<organism evidence="10 11">
    <name type="scientific">Thermus scotoductus</name>
    <dbReference type="NCBI Taxonomy" id="37636"/>
    <lineage>
        <taxon>Bacteria</taxon>
        <taxon>Thermotogati</taxon>
        <taxon>Deinococcota</taxon>
        <taxon>Deinococci</taxon>
        <taxon>Thermales</taxon>
        <taxon>Thermaceae</taxon>
        <taxon>Thermus</taxon>
    </lineage>
</organism>
<sequence>MLSLPRLVLGAPHSGAGKTTVALALLLALRERGLKVQPFKVGPDYVDPTHLEAASGRKVYNLDGFFLDPSGLLSLFQHGAKGADLALVEGVMGLFDGKDPLGKEGSTAQVARLLRAPVVLVVDASAMAGSIAPLVQGFRTFDPAVQVVGVFANRVGSARHAELLREALSQVGLPLLGWLPQDPSLEVPERHLGLVLAGEVRPPLEALARALQVDLEGILRLAAAAPPLPEALPFLPDRRPPRVRVAYAWDKAFRFYYPEALELLEALGAELVPFSPLEDPALPEAQALPLGGGYPELYARELAENRAIREAIRRFPGPIVAECGGYMYLSQGLWVEGNVFPMVGLVPGEARMAQHPVLGYREVEALRDNPWARRGEVVKGHEFHYARMEPSPMAAWRRLDTGEREGYTDGRVLGSFVHLYLPAWPRGVARFLQFAEG</sequence>
<dbReference type="UniPathway" id="UPA00148">
    <property type="reaction ID" value="UER00231"/>
</dbReference>
<dbReference type="Pfam" id="PF01656">
    <property type="entry name" value="CbiA"/>
    <property type="match status" value="1"/>
</dbReference>
<dbReference type="EC" id="6.3.5.11" evidence="7"/>
<keyword evidence="4 7" id="KW-0067">ATP-binding</keyword>
<dbReference type="CDD" id="cd03130">
    <property type="entry name" value="GATase1_CobB"/>
    <property type="match status" value="1"/>
</dbReference>
<dbReference type="Pfam" id="PF07685">
    <property type="entry name" value="GATase_3"/>
    <property type="match status" value="1"/>
</dbReference>
<dbReference type="GO" id="GO:0009236">
    <property type="term" value="P:cobalamin biosynthetic process"/>
    <property type="evidence" value="ECO:0007669"/>
    <property type="project" value="UniProtKB-UniRule"/>
</dbReference>
<evidence type="ECO:0000256" key="3">
    <source>
        <dbReference type="ARBA" id="ARBA00022741"/>
    </source>
</evidence>
<comment type="function">
    <text evidence="7">Catalyzes the ATP-dependent amidation of the two carboxylate groups at positions a and c of cobyrinate, using either L-glutamine or ammonia as the nitrogen source.</text>
</comment>
<gene>
    <name evidence="7" type="primary">cbiA</name>
    <name evidence="10" type="ORF">CSW41_13335</name>
</gene>
<evidence type="ECO:0000259" key="9">
    <source>
        <dbReference type="Pfam" id="PF07685"/>
    </source>
</evidence>
<dbReference type="SUPFAM" id="SSF52317">
    <property type="entry name" value="Class I glutamine amidotransferase-like"/>
    <property type="match status" value="1"/>
</dbReference>
<dbReference type="InterPro" id="IPR011698">
    <property type="entry name" value="GATase_3"/>
</dbReference>
<dbReference type="PANTHER" id="PTHR43873:SF1">
    <property type="entry name" value="COBYRINATE A,C-DIAMIDE SYNTHASE"/>
    <property type="match status" value="1"/>
</dbReference>
<comment type="pathway">
    <text evidence="7">Cofactor biosynthesis; adenosylcobalamin biosynthesis; cob(II)yrinate a,c-diamide from sirohydrochlorin (anaerobic route): step 10/10.</text>
</comment>
<comment type="catalytic activity">
    <reaction evidence="7">
        <text>cob(II)yrinate + 2 L-glutamine + 2 ATP + 2 H2O = cob(II)yrinate a,c diamide + 2 L-glutamate + 2 ADP + 2 phosphate + 2 H(+)</text>
        <dbReference type="Rhea" id="RHEA:26289"/>
        <dbReference type="ChEBI" id="CHEBI:15377"/>
        <dbReference type="ChEBI" id="CHEBI:15378"/>
        <dbReference type="ChEBI" id="CHEBI:29985"/>
        <dbReference type="ChEBI" id="CHEBI:30616"/>
        <dbReference type="ChEBI" id="CHEBI:43474"/>
        <dbReference type="ChEBI" id="CHEBI:58359"/>
        <dbReference type="ChEBI" id="CHEBI:58537"/>
        <dbReference type="ChEBI" id="CHEBI:58894"/>
        <dbReference type="ChEBI" id="CHEBI:456216"/>
        <dbReference type="EC" id="6.3.5.11"/>
    </reaction>
</comment>
<dbReference type="CDD" id="cd05388">
    <property type="entry name" value="CobB_N"/>
    <property type="match status" value="1"/>
</dbReference>
<name>A0A430RI48_THESC</name>
<evidence type="ECO:0000256" key="6">
    <source>
        <dbReference type="ARBA" id="ARBA00022962"/>
    </source>
</evidence>